<comment type="subcellular location">
    <subcellularLocation>
        <location evidence="1">Cell membrane</location>
        <topology evidence="1">Multi-pass membrane protein</topology>
    </subcellularLocation>
</comment>
<dbReference type="GO" id="GO:0005886">
    <property type="term" value="C:plasma membrane"/>
    <property type="evidence" value="ECO:0007669"/>
    <property type="project" value="UniProtKB-SubCell"/>
</dbReference>
<keyword evidence="3 7" id="KW-0812">Transmembrane</keyword>
<keyword evidence="2" id="KW-1003">Cell membrane</keyword>
<feature type="domain" description="ABC3 transporter permease C-terminal" evidence="8">
    <location>
        <begin position="288"/>
        <end position="401"/>
    </location>
</feature>
<accession>A0A1F4U9D8</accession>
<evidence type="ECO:0008006" key="12">
    <source>
        <dbReference type="Google" id="ProtNLM"/>
    </source>
</evidence>
<evidence type="ECO:0000313" key="10">
    <source>
        <dbReference type="EMBL" id="OGC40913.1"/>
    </source>
</evidence>
<evidence type="ECO:0000256" key="7">
    <source>
        <dbReference type="SAM" id="Phobius"/>
    </source>
</evidence>
<feature type="transmembrane region" description="Helical" evidence="7">
    <location>
        <begin position="282"/>
        <end position="309"/>
    </location>
</feature>
<sequence length="408" mass="44405">MFNFLFSTVLDYCHEAKVSLIHNKLRSFLSILGVVIGVAAVVAMLAIGTGAQKNVEKSMSALGTNLLMVRSSYSSRGIALGADSVTRFTFEDLESLQKIEGAARVVPYVSGRAQAVFQGKNVNTTVLGSNTDYQIARDSIPKEGRFFTKKEMNLRSKVAVLGATVAEQLFGRDDPIDKNIRINRINFTVIGVLPSKGISGFRNVDDQIVIPVTTAMYRLLGTDYISYFDVQAENPEAVDYLSDEIVAAIAKTHRLNESQTEQVEVRNMADIQKAASEMVSTFAFLLGAIAAVSLLVGGIGIMNIMLVMVMERTREIGLRKALGAKKRDILSQFLIEAVLICLLGGVIGIAVGTFISLLIGFVAQWNIFISIESIVLAFTFSISIGVIFGLSPAWKAANLQPIEALRYE</sequence>
<dbReference type="Proteomes" id="UP000179242">
    <property type="component" value="Unassembled WGS sequence"/>
</dbReference>
<dbReference type="GO" id="GO:0022857">
    <property type="term" value="F:transmembrane transporter activity"/>
    <property type="evidence" value="ECO:0007669"/>
    <property type="project" value="TreeGrafter"/>
</dbReference>
<keyword evidence="4 7" id="KW-1133">Transmembrane helix</keyword>
<dbReference type="AlphaFoldDB" id="A0A1F4U9D8"/>
<reference evidence="10 11" key="1">
    <citation type="journal article" date="2016" name="Nat. Commun.">
        <title>Thousands of microbial genomes shed light on interconnected biogeochemical processes in an aquifer system.</title>
        <authorList>
            <person name="Anantharaman K."/>
            <person name="Brown C.T."/>
            <person name="Hug L.A."/>
            <person name="Sharon I."/>
            <person name="Castelle C.J."/>
            <person name="Probst A.J."/>
            <person name="Thomas B.C."/>
            <person name="Singh A."/>
            <person name="Wilkins M.J."/>
            <person name="Karaoz U."/>
            <person name="Brodie E.L."/>
            <person name="Williams K.H."/>
            <person name="Hubbard S.S."/>
            <person name="Banfield J.F."/>
        </authorList>
    </citation>
    <scope>NUCLEOTIDE SEQUENCE [LARGE SCALE GENOMIC DNA]</scope>
</reference>
<evidence type="ECO:0000256" key="4">
    <source>
        <dbReference type="ARBA" id="ARBA00022989"/>
    </source>
</evidence>
<evidence type="ECO:0000313" key="11">
    <source>
        <dbReference type="Proteomes" id="UP000179242"/>
    </source>
</evidence>
<dbReference type="Pfam" id="PF12704">
    <property type="entry name" value="MacB_PCD"/>
    <property type="match status" value="1"/>
</dbReference>
<dbReference type="EMBL" id="MEUJ01000002">
    <property type="protein sequence ID" value="OGC40913.1"/>
    <property type="molecule type" value="Genomic_DNA"/>
</dbReference>
<evidence type="ECO:0000256" key="2">
    <source>
        <dbReference type="ARBA" id="ARBA00022475"/>
    </source>
</evidence>
<keyword evidence="5 7" id="KW-0472">Membrane</keyword>
<name>A0A1F4U9D8_UNCSA</name>
<dbReference type="InterPro" id="IPR025857">
    <property type="entry name" value="MacB_PCD"/>
</dbReference>
<feature type="domain" description="MacB-like periplasmic core" evidence="9">
    <location>
        <begin position="27"/>
        <end position="247"/>
    </location>
</feature>
<feature type="transmembrane region" description="Helical" evidence="7">
    <location>
        <begin position="27"/>
        <end position="48"/>
    </location>
</feature>
<dbReference type="PANTHER" id="PTHR30572:SF4">
    <property type="entry name" value="ABC TRANSPORTER PERMEASE YTRF"/>
    <property type="match status" value="1"/>
</dbReference>
<evidence type="ECO:0000256" key="1">
    <source>
        <dbReference type="ARBA" id="ARBA00004651"/>
    </source>
</evidence>
<dbReference type="InterPro" id="IPR050250">
    <property type="entry name" value="Macrolide_Exporter_MacB"/>
</dbReference>
<evidence type="ECO:0000259" key="9">
    <source>
        <dbReference type="Pfam" id="PF12704"/>
    </source>
</evidence>
<evidence type="ECO:0000256" key="6">
    <source>
        <dbReference type="ARBA" id="ARBA00038076"/>
    </source>
</evidence>
<gene>
    <name evidence="10" type="ORF">A2438_01305</name>
</gene>
<proteinExistence type="inferred from homology"/>
<dbReference type="InterPro" id="IPR003838">
    <property type="entry name" value="ABC3_permease_C"/>
</dbReference>
<comment type="similarity">
    <text evidence="6">Belongs to the ABC-4 integral membrane protein family.</text>
</comment>
<evidence type="ECO:0000256" key="3">
    <source>
        <dbReference type="ARBA" id="ARBA00022692"/>
    </source>
</evidence>
<dbReference type="PANTHER" id="PTHR30572">
    <property type="entry name" value="MEMBRANE COMPONENT OF TRANSPORTER-RELATED"/>
    <property type="match status" value="1"/>
</dbReference>
<feature type="transmembrane region" description="Helical" evidence="7">
    <location>
        <begin position="330"/>
        <end position="361"/>
    </location>
</feature>
<evidence type="ECO:0000256" key="5">
    <source>
        <dbReference type="ARBA" id="ARBA00023136"/>
    </source>
</evidence>
<comment type="caution">
    <text evidence="10">The sequence shown here is derived from an EMBL/GenBank/DDBJ whole genome shotgun (WGS) entry which is preliminary data.</text>
</comment>
<feature type="transmembrane region" description="Helical" evidence="7">
    <location>
        <begin position="367"/>
        <end position="390"/>
    </location>
</feature>
<evidence type="ECO:0000259" key="8">
    <source>
        <dbReference type="Pfam" id="PF02687"/>
    </source>
</evidence>
<organism evidence="10 11">
    <name type="scientific">candidate division WOR-1 bacterium RIFOXYC2_FULL_46_14</name>
    <dbReference type="NCBI Taxonomy" id="1802587"/>
    <lineage>
        <taxon>Bacteria</taxon>
        <taxon>Bacillati</taxon>
        <taxon>Saganbacteria</taxon>
    </lineage>
</organism>
<protein>
    <recommendedName>
        <fullName evidence="12">Multidrug ABC transporter substrate-binding protein</fullName>
    </recommendedName>
</protein>
<dbReference type="Pfam" id="PF02687">
    <property type="entry name" value="FtsX"/>
    <property type="match status" value="1"/>
</dbReference>